<dbReference type="PANTHER" id="PTHR10856">
    <property type="entry name" value="CORONIN"/>
    <property type="match status" value="1"/>
</dbReference>
<evidence type="ECO:0000256" key="7">
    <source>
        <dbReference type="ARBA" id="ARBA00023203"/>
    </source>
</evidence>
<protein>
    <recommendedName>
        <fullName evidence="3">Coronin-7</fullName>
    </recommendedName>
</protein>
<dbReference type="InterPro" id="IPR015505">
    <property type="entry name" value="Coronin"/>
</dbReference>
<keyword evidence="12" id="KW-1185">Reference proteome</keyword>
<evidence type="ECO:0000313" key="12">
    <source>
        <dbReference type="Proteomes" id="UP000270094"/>
    </source>
</evidence>
<dbReference type="Pfam" id="PF08953">
    <property type="entry name" value="DUF1899"/>
    <property type="match status" value="2"/>
</dbReference>
<dbReference type="PANTHER" id="PTHR10856:SF20">
    <property type="entry name" value="CORONIN-7"/>
    <property type="match status" value="1"/>
</dbReference>
<organism evidence="11 12">
    <name type="scientific">Strongylus vulgaris</name>
    <name type="common">Blood worm</name>
    <dbReference type="NCBI Taxonomy" id="40348"/>
    <lineage>
        <taxon>Eukaryota</taxon>
        <taxon>Metazoa</taxon>
        <taxon>Ecdysozoa</taxon>
        <taxon>Nematoda</taxon>
        <taxon>Chromadorea</taxon>
        <taxon>Rhabditida</taxon>
        <taxon>Rhabditina</taxon>
        <taxon>Rhabditomorpha</taxon>
        <taxon>Strongyloidea</taxon>
        <taxon>Strongylidae</taxon>
        <taxon>Strongylus</taxon>
    </lineage>
</organism>
<gene>
    <name evidence="11" type="ORF">SVUK_LOCUS11822</name>
</gene>
<dbReference type="Proteomes" id="UP000270094">
    <property type="component" value="Unassembled WGS sequence"/>
</dbReference>
<dbReference type="InterPro" id="IPR001680">
    <property type="entry name" value="WD40_rpt"/>
</dbReference>
<sequence>MFLACLGRSTVHFAVEASVMAWRFQASKFKNTTPHIPKREDTIFDVPVGNLSCTNNGIQASASYLAFHVEGEVCNLLWLYFMLHVKNLEDSSVFSLLLFCIFFLGGKLGLLPIGAKGRRTRKDMSIVCAHGEQVDDFCFMTFNDDLLLTCSRDDNVKVWRLLGEEASPICECELSVGQGHVLLDALRPHSTAANIIAAASLGDAYIIDLVQKTAVITLNGFEDKGQSIDWSEDGKLLAISADKGRQVYVYDVRSGSSPVHNMAVHQGMGRESRRPLFSNYHLPLLDFLQFLVYEMSLTEQNLGACLGNKRNVNVMSGEVDIFYQLTKHSILPVPCIVPRRSYRDFHADLFPDTRGTSAGCSSTEWLKGSNALPSLVSLAPNAAPVLTSPPARETNNLKEDVKELVYSVGDIAEKENEISDTTKEGGVGCRDHTWKWKFVVEKNFNVELSRRNPASNSSCVDLSDDHFPREFTLHAKNKSSISHHVSETITDCSKLERSIEHHKSAPAPEPPIRVRQINNANGVWKGFCRGNVSTRTISARVRPKSCVVGQLASKYRHVETLVGPKANNAVFSNLRNVNTQLPLEANGACVSGKFVAVPLKGPAGVIGIYDVDMPCKIPDGVMDGIFNKALVTDLHWNPFDDEELAVSLDVGLINFWRLTKFDGPRNEMEPEKIMSLGGEKVLCFQWHPLASDLMAIALSDSSIEIWECKSMTKRARIVSHSAPVLALAWSFDGHRLASIGKDLMLNVHQPQLGSDCLIAQQKVLNS</sequence>
<comment type="function">
    <text evidence="8">F-actin regulator involved in anterograde Golgi to endosome transport: upon ubiquitination via 'Lys-33'-linked ubiquitin chains by the BCR(KLHL20) E3 ubiquitin ligase complex, interacts with EPS15 and localizes to the trans-Golgi network, where it promotes actin polymerization, thereby facilitating post-Golgi trafficking. May play a role in the maintenance of the Golgi apparatus morphology.</text>
</comment>
<evidence type="ECO:0000256" key="2">
    <source>
        <dbReference type="ARBA" id="ARBA00009482"/>
    </source>
</evidence>
<reference evidence="11 12" key="1">
    <citation type="submission" date="2018-11" db="EMBL/GenBank/DDBJ databases">
        <authorList>
            <consortium name="Pathogen Informatics"/>
        </authorList>
    </citation>
    <scope>NUCLEOTIDE SEQUENCE [LARGE SCALE GENOMIC DNA]</scope>
</reference>
<keyword evidence="9" id="KW-1133">Transmembrane helix</keyword>
<feature type="transmembrane region" description="Helical" evidence="9">
    <location>
        <begin position="93"/>
        <end position="115"/>
    </location>
</feature>
<dbReference type="SMART" id="SM01166">
    <property type="entry name" value="DUF1899"/>
    <property type="match status" value="2"/>
</dbReference>
<evidence type="ECO:0000256" key="8">
    <source>
        <dbReference type="ARBA" id="ARBA00024838"/>
    </source>
</evidence>
<evidence type="ECO:0000313" key="11">
    <source>
        <dbReference type="EMBL" id="VDM76824.1"/>
    </source>
</evidence>
<dbReference type="OrthoDB" id="1850764at2759"/>
<proteinExistence type="inferred from homology"/>
<name>A0A3P7JF90_STRVU</name>
<comment type="similarity">
    <text evidence="2">Belongs to the WD repeat coronin family.</text>
</comment>
<dbReference type="EMBL" id="UYYB01097809">
    <property type="protein sequence ID" value="VDM76824.1"/>
    <property type="molecule type" value="Genomic_DNA"/>
</dbReference>
<evidence type="ECO:0000256" key="5">
    <source>
        <dbReference type="ARBA" id="ARBA00022574"/>
    </source>
</evidence>
<evidence type="ECO:0000256" key="3">
    <source>
        <dbReference type="ARBA" id="ARBA00013347"/>
    </source>
</evidence>
<dbReference type="SUPFAM" id="SSF50998">
    <property type="entry name" value="Quinoprotein alcohol dehydrogenase-like"/>
    <property type="match status" value="1"/>
</dbReference>
<keyword evidence="4" id="KW-0963">Cytoplasm</keyword>
<dbReference type="SMART" id="SM00320">
    <property type="entry name" value="WD40"/>
    <property type="match status" value="5"/>
</dbReference>
<dbReference type="AlphaFoldDB" id="A0A3P7JF90"/>
<dbReference type="Pfam" id="PF16300">
    <property type="entry name" value="WD40_4"/>
    <property type="match status" value="1"/>
</dbReference>
<keyword evidence="7" id="KW-0009">Actin-binding</keyword>
<evidence type="ECO:0000256" key="6">
    <source>
        <dbReference type="ARBA" id="ARBA00022737"/>
    </source>
</evidence>
<evidence type="ECO:0000259" key="10">
    <source>
        <dbReference type="SMART" id="SM01166"/>
    </source>
</evidence>
<keyword evidence="9" id="KW-0472">Membrane</keyword>
<feature type="domain" description="DUF1899" evidence="10">
    <location>
        <begin position="550"/>
        <end position="615"/>
    </location>
</feature>
<evidence type="ECO:0000256" key="4">
    <source>
        <dbReference type="ARBA" id="ARBA00022490"/>
    </source>
</evidence>
<evidence type="ECO:0000256" key="9">
    <source>
        <dbReference type="SAM" id="Phobius"/>
    </source>
</evidence>
<dbReference type="Pfam" id="PF00400">
    <property type="entry name" value="WD40"/>
    <property type="match status" value="2"/>
</dbReference>
<keyword evidence="9" id="KW-0812">Transmembrane</keyword>
<dbReference type="InterPro" id="IPR015048">
    <property type="entry name" value="DUF1899"/>
</dbReference>
<dbReference type="InterPro" id="IPR015943">
    <property type="entry name" value="WD40/YVTN_repeat-like_dom_sf"/>
</dbReference>
<keyword evidence="6" id="KW-0677">Repeat</keyword>
<dbReference type="SMART" id="SM01167">
    <property type="entry name" value="DUF1900"/>
    <property type="match status" value="1"/>
</dbReference>
<evidence type="ECO:0000256" key="1">
    <source>
        <dbReference type="ARBA" id="ARBA00004496"/>
    </source>
</evidence>
<dbReference type="Gene3D" id="2.130.10.10">
    <property type="entry name" value="YVTN repeat-like/Quinoprotein amine dehydrogenase"/>
    <property type="match status" value="2"/>
</dbReference>
<keyword evidence="5" id="KW-0853">WD repeat</keyword>
<dbReference type="InterPro" id="IPR011047">
    <property type="entry name" value="Quinoprotein_ADH-like_sf"/>
</dbReference>
<comment type="subcellular location">
    <subcellularLocation>
        <location evidence="1">Cytoplasm</location>
    </subcellularLocation>
</comment>
<dbReference type="GO" id="GO:0003779">
    <property type="term" value="F:actin binding"/>
    <property type="evidence" value="ECO:0007669"/>
    <property type="project" value="UniProtKB-KW"/>
</dbReference>
<accession>A0A3P7JF90</accession>
<feature type="domain" description="DUF1899" evidence="10">
    <location>
        <begin position="23"/>
        <end position="76"/>
    </location>
</feature>
<dbReference type="GO" id="GO:0005737">
    <property type="term" value="C:cytoplasm"/>
    <property type="evidence" value="ECO:0007669"/>
    <property type="project" value="UniProtKB-SubCell"/>
</dbReference>